<keyword evidence="5" id="KW-0046">Antibiotic resistance</keyword>
<dbReference type="OrthoDB" id="3370990at2"/>
<dbReference type="GO" id="GO:0140359">
    <property type="term" value="F:ABC-type transporter activity"/>
    <property type="evidence" value="ECO:0007669"/>
    <property type="project" value="InterPro"/>
</dbReference>
<evidence type="ECO:0000256" key="5">
    <source>
        <dbReference type="ARBA" id="ARBA00023251"/>
    </source>
</evidence>
<feature type="transmembrane region" description="Helical" evidence="6">
    <location>
        <begin position="198"/>
        <end position="215"/>
    </location>
</feature>
<feature type="transmembrane region" description="Helical" evidence="6">
    <location>
        <begin position="266"/>
        <end position="285"/>
    </location>
</feature>
<dbReference type="RefSeq" id="WP_129473104.1">
    <property type="nucleotide sequence ID" value="NZ_SDWS01000001.1"/>
</dbReference>
<dbReference type="Proteomes" id="UP000291838">
    <property type="component" value="Unassembled WGS sequence"/>
</dbReference>
<dbReference type="InterPro" id="IPR013525">
    <property type="entry name" value="ABC2_TM"/>
</dbReference>
<evidence type="ECO:0000256" key="4">
    <source>
        <dbReference type="ARBA" id="ARBA00023136"/>
    </source>
</evidence>
<dbReference type="InterPro" id="IPR000412">
    <property type="entry name" value="ABC_2_transport"/>
</dbReference>
<evidence type="ECO:0000256" key="1">
    <source>
        <dbReference type="ARBA" id="ARBA00004141"/>
    </source>
</evidence>
<protein>
    <recommendedName>
        <fullName evidence="6">Transport permease protein</fullName>
    </recommendedName>
</protein>
<dbReference type="InterPro" id="IPR051784">
    <property type="entry name" value="Nod_factor_ABC_transporter"/>
</dbReference>
<dbReference type="EMBL" id="SDWS01000001">
    <property type="protein sequence ID" value="RYB96152.1"/>
    <property type="molecule type" value="Genomic_DNA"/>
</dbReference>
<keyword evidence="9" id="KW-1185">Reference proteome</keyword>
<reference evidence="8 9" key="1">
    <citation type="submission" date="2019-01" db="EMBL/GenBank/DDBJ databases">
        <title>Novel species of Nocardioides.</title>
        <authorList>
            <person name="Liu Q."/>
            <person name="Xin Y.-H."/>
        </authorList>
    </citation>
    <scope>NUCLEOTIDE SEQUENCE [LARGE SCALE GENOMIC DNA]</scope>
    <source>
        <strain evidence="8 9">HLT3-15</strain>
    </source>
</reference>
<dbReference type="PIRSF" id="PIRSF006648">
    <property type="entry name" value="DrrB"/>
    <property type="match status" value="1"/>
</dbReference>
<proteinExistence type="inferred from homology"/>
<feature type="transmembrane region" description="Helical" evidence="6">
    <location>
        <begin position="50"/>
        <end position="73"/>
    </location>
</feature>
<evidence type="ECO:0000259" key="7">
    <source>
        <dbReference type="PROSITE" id="PS51012"/>
    </source>
</evidence>
<dbReference type="InterPro" id="IPR047817">
    <property type="entry name" value="ABC2_TM_bact-type"/>
</dbReference>
<keyword evidence="4 6" id="KW-0472">Membrane</keyword>
<evidence type="ECO:0000256" key="3">
    <source>
        <dbReference type="ARBA" id="ARBA00022989"/>
    </source>
</evidence>
<evidence type="ECO:0000313" key="8">
    <source>
        <dbReference type="EMBL" id="RYB96152.1"/>
    </source>
</evidence>
<feature type="transmembrane region" description="Helical" evidence="6">
    <location>
        <begin position="85"/>
        <end position="108"/>
    </location>
</feature>
<gene>
    <name evidence="8" type="ORF">EUA06_00775</name>
</gene>
<keyword evidence="3 6" id="KW-1133">Transmembrane helix</keyword>
<evidence type="ECO:0000256" key="6">
    <source>
        <dbReference type="RuleBase" id="RU361157"/>
    </source>
</evidence>
<evidence type="ECO:0000256" key="2">
    <source>
        <dbReference type="ARBA" id="ARBA00022692"/>
    </source>
</evidence>
<dbReference type="PANTHER" id="PTHR43229:SF2">
    <property type="entry name" value="NODULATION PROTEIN J"/>
    <property type="match status" value="1"/>
</dbReference>
<comment type="subcellular location">
    <subcellularLocation>
        <location evidence="6">Cell membrane</location>
        <topology evidence="6">Multi-pass membrane protein</topology>
    </subcellularLocation>
    <subcellularLocation>
        <location evidence="1">Membrane</location>
        <topology evidence="1">Multi-pass membrane protein</topology>
    </subcellularLocation>
</comment>
<organism evidence="8 9">
    <name type="scientific">Nocardioides glacieisoli</name>
    <dbReference type="NCBI Taxonomy" id="1168730"/>
    <lineage>
        <taxon>Bacteria</taxon>
        <taxon>Bacillati</taxon>
        <taxon>Actinomycetota</taxon>
        <taxon>Actinomycetes</taxon>
        <taxon>Propionibacteriales</taxon>
        <taxon>Nocardioidaceae</taxon>
        <taxon>Nocardioides</taxon>
    </lineage>
</organism>
<feature type="transmembrane region" description="Helical" evidence="6">
    <location>
        <begin position="129"/>
        <end position="154"/>
    </location>
</feature>
<keyword evidence="6" id="KW-1003">Cell membrane</keyword>
<accession>A0A4V1RLL0</accession>
<feature type="domain" description="ABC transmembrane type-2" evidence="7">
    <location>
        <begin position="49"/>
        <end position="287"/>
    </location>
</feature>
<dbReference type="AlphaFoldDB" id="A0A4V1RLL0"/>
<keyword evidence="2 6" id="KW-0812">Transmembrane</keyword>
<name>A0A4V1RLL0_9ACTN</name>
<evidence type="ECO:0000313" key="9">
    <source>
        <dbReference type="Proteomes" id="UP000291838"/>
    </source>
</evidence>
<dbReference type="GO" id="GO:0046677">
    <property type="term" value="P:response to antibiotic"/>
    <property type="evidence" value="ECO:0007669"/>
    <property type="project" value="UniProtKB-KW"/>
</dbReference>
<dbReference type="PROSITE" id="PS51012">
    <property type="entry name" value="ABC_TM2"/>
    <property type="match status" value="1"/>
</dbReference>
<comment type="caution">
    <text evidence="8">The sequence shown here is derived from an EMBL/GenBank/DDBJ whole genome shotgun (WGS) entry which is preliminary data.</text>
</comment>
<sequence>MSTPTTSAQQGTGRRDAHIERPEIRRTSLLRQSLVITRRNLIHIRRMPEMLLDVTIQPVMFVLLFAFVFGGSIAVGGSPAGYREWLMAGIMGQTIAFASFIVAVGLTADIDKGIVDRLRSLPINPAAVLVGRSISSLLHSSIGVVIMSLTGLAVGWRIREGVLDAMLAYALLLSWGFAMIWVGILVGSAMRSVEAVNGLMFATMFPITFLADTFAPTEAMPGVLRTVAEWNPLSSLVQAVRELWGNDVPVGPDAALPLQHPVLSTLIWVALITAVTAPLALRAFARRTAD</sequence>
<dbReference type="GO" id="GO:0043190">
    <property type="term" value="C:ATP-binding cassette (ABC) transporter complex"/>
    <property type="evidence" value="ECO:0007669"/>
    <property type="project" value="InterPro"/>
</dbReference>
<dbReference type="PANTHER" id="PTHR43229">
    <property type="entry name" value="NODULATION PROTEIN J"/>
    <property type="match status" value="1"/>
</dbReference>
<keyword evidence="6" id="KW-0813">Transport</keyword>
<dbReference type="Pfam" id="PF01061">
    <property type="entry name" value="ABC2_membrane"/>
    <property type="match status" value="1"/>
</dbReference>
<comment type="similarity">
    <text evidence="6">Belongs to the ABC-2 integral membrane protein family.</text>
</comment>
<feature type="transmembrane region" description="Helical" evidence="6">
    <location>
        <begin position="166"/>
        <end position="186"/>
    </location>
</feature>